<accession>A0A5B0S2E4</accession>
<evidence type="ECO:0000313" key="1">
    <source>
        <dbReference type="EMBL" id="KAA1131689.1"/>
    </source>
</evidence>
<name>A0A5B0S2E4_PUCGR</name>
<protein>
    <submittedName>
        <fullName evidence="1">Uncharacterized protein</fullName>
    </submittedName>
</protein>
<gene>
    <name evidence="1" type="ORF">PGTUg99_008223</name>
</gene>
<dbReference type="Proteomes" id="UP000325313">
    <property type="component" value="Unassembled WGS sequence"/>
</dbReference>
<evidence type="ECO:0000313" key="2">
    <source>
        <dbReference type="Proteomes" id="UP000325313"/>
    </source>
</evidence>
<dbReference type="EMBL" id="VDEP01000102">
    <property type="protein sequence ID" value="KAA1131689.1"/>
    <property type="molecule type" value="Genomic_DNA"/>
</dbReference>
<organism evidence="1 2">
    <name type="scientific">Puccinia graminis f. sp. tritici</name>
    <dbReference type="NCBI Taxonomy" id="56615"/>
    <lineage>
        <taxon>Eukaryota</taxon>
        <taxon>Fungi</taxon>
        <taxon>Dikarya</taxon>
        <taxon>Basidiomycota</taxon>
        <taxon>Pucciniomycotina</taxon>
        <taxon>Pucciniomycetes</taxon>
        <taxon>Pucciniales</taxon>
        <taxon>Pucciniaceae</taxon>
        <taxon>Puccinia</taxon>
    </lineage>
</organism>
<comment type="caution">
    <text evidence="1">The sequence shown here is derived from an EMBL/GenBank/DDBJ whole genome shotgun (WGS) entry which is preliminary data.</text>
</comment>
<reference evidence="1 2" key="1">
    <citation type="submission" date="2019-05" db="EMBL/GenBank/DDBJ databases">
        <title>Emergence of the Ug99 lineage of the wheat stem rust pathogen through somatic hybridization.</title>
        <authorList>
            <person name="Li F."/>
            <person name="Upadhyaya N.M."/>
            <person name="Sperschneider J."/>
            <person name="Matny O."/>
            <person name="Nguyen-Phuc H."/>
            <person name="Mago R."/>
            <person name="Raley C."/>
            <person name="Miller M.E."/>
            <person name="Silverstein K.A.T."/>
            <person name="Henningsen E."/>
            <person name="Hirsch C.D."/>
            <person name="Visser B."/>
            <person name="Pretorius Z.A."/>
            <person name="Steffenson B.J."/>
            <person name="Schwessinger B."/>
            <person name="Dodds P.N."/>
            <person name="Figueroa M."/>
        </authorList>
    </citation>
    <scope>NUCLEOTIDE SEQUENCE [LARGE SCALE GENOMIC DNA]</scope>
    <source>
        <strain evidence="1 2">Ug99</strain>
    </source>
</reference>
<proteinExistence type="predicted"/>
<sequence>MALGGRWRLEAVEGKLSYVQKGAAGVPRNEELIQTKRIARLDASFKTFMSKAYLNPSQRADIFFGGEPGA</sequence>
<dbReference type="AlphaFoldDB" id="A0A5B0S2E4"/>